<reference evidence="4 5" key="1">
    <citation type="submission" date="2019-09" db="EMBL/GenBank/DDBJ databases">
        <title>Bird 10,000 Genomes (B10K) Project - Family phase.</title>
        <authorList>
            <person name="Zhang G."/>
        </authorList>
    </citation>
    <scope>NUCLEOTIDE SEQUENCE [LARGE SCALE GENOMIC DNA]</scope>
    <source>
        <strain evidence="4">B10K-DU-012-52</strain>
    </source>
</reference>
<dbReference type="OrthoDB" id="310853at2759"/>
<dbReference type="InterPro" id="IPR007725">
    <property type="entry name" value="TIMELESS_C"/>
</dbReference>
<proteinExistence type="inferred from homology"/>
<feature type="region of interest" description="Disordered" evidence="2">
    <location>
        <begin position="52"/>
        <end position="124"/>
    </location>
</feature>
<feature type="domain" description="Timeless C-terminal" evidence="3">
    <location>
        <begin position="1"/>
        <end position="49"/>
    </location>
</feature>
<keyword evidence="5" id="KW-1185">Reference proteome</keyword>
<gene>
    <name evidence="4" type="primary">Timeless_0</name>
    <name evidence="4" type="ORF">BRALEP_R08721</name>
</gene>
<protein>
    <submittedName>
        <fullName evidence="4">TIM protein</fullName>
    </submittedName>
</protein>
<accession>A0A7L2VQW0</accession>
<evidence type="ECO:0000256" key="1">
    <source>
        <dbReference type="ARBA" id="ARBA00008174"/>
    </source>
</evidence>
<feature type="non-terminal residue" evidence="4">
    <location>
        <position position="1"/>
    </location>
</feature>
<name>A0A7L2VQW0_9AVES</name>
<comment type="similarity">
    <text evidence="1">Belongs to the timeless family.</text>
</comment>
<comment type="caution">
    <text evidence="4">The sequence shown here is derived from an EMBL/GenBank/DDBJ whole genome shotgun (WGS) entry which is preliminary data.</text>
</comment>
<dbReference type="AlphaFoldDB" id="A0A7L2VQW0"/>
<organism evidence="4 5">
    <name type="scientific">Brachypteracias leptosomus</name>
    <name type="common">short-legged ground-roller</name>
    <dbReference type="NCBI Taxonomy" id="135165"/>
    <lineage>
        <taxon>Eukaryota</taxon>
        <taxon>Metazoa</taxon>
        <taxon>Chordata</taxon>
        <taxon>Craniata</taxon>
        <taxon>Vertebrata</taxon>
        <taxon>Euteleostomi</taxon>
        <taxon>Archelosauria</taxon>
        <taxon>Archosauria</taxon>
        <taxon>Dinosauria</taxon>
        <taxon>Saurischia</taxon>
        <taxon>Theropoda</taxon>
        <taxon>Coelurosauria</taxon>
        <taxon>Aves</taxon>
        <taxon>Neognathae</taxon>
        <taxon>Neoaves</taxon>
        <taxon>Telluraves</taxon>
        <taxon>Coraciimorphae</taxon>
        <taxon>Coraciiformes</taxon>
        <taxon>Brachypteraciidae</taxon>
        <taxon>Brachypteracias</taxon>
    </lineage>
</organism>
<evidence type="ECO:0000259" key="3">
    <source>
        <dbReference type="Pfam" id="PF05029"/>
    </source>
</evidence>
<dbReference type="Pfam" id="PF05029">
    <property type="entry name" value="TIMELESS_C"/>
    <property type="match status" value="1"/>
</dbReference>
<dbReference type="Proteomes" id="UP000520535">
    <property type="component" value="Unassembled WGS sequence"/>
</dbReference>
<evidence type="ECO:0000313" key="5">
    <source>
        <dbReference type="Proteomes" id="UP000520535"/>
    </source>
</evidence>
<sequence length="154" mass="16576">LVPLSEENEDAMEDQRFQALMRQLGLRPPASEQESFWRIPAALTPRQLRCAAASIAHHGPDPPRSPQGLLEPPPCPQDPAAGEGANPCPRGCSEEPVPSPVQLGTKRRRELDSEDEDGGSSGGFCHWELGTAGCPWPQPWCWGGSAPSPLPTEP</sequence>
<feature type="non-terminal residue" evidence="4">
    <location>
        <position position="154"/>
    </location>
</feature>
<evidence type="ECO:0000313" key="4">
    <source>
        <dbReference type="EMBL" id="NXS60792.1"/>
    </source>
</evidence>
<dbReference type="EMBL" id="VYZX01025167">
    <property type="protein sequence ID" value="NXS60792.1"/>
    <property type="molecule type" value="Genomic_DNA"/>
</dbReference>
<evidence type="ECO:0000256" key="2">
    <source>
        <dbReference type="SAM" id="MobiDB-lite"/>
    </source>
</evidence>